<dbReference type="RefSeq" id="WP_011072767.1">
    <property type="nucleotide sequence ID" value="NC_004347.2"/>
</dbReference>
<dbReference type="Proteomes" id="UP000008186">
    <property type="component" value="Chromosome"/>
</dbReference>
<evidence type="ECO:0000259" key="3">
    <source>
        <dbReference type="PROSITE" id="PS51186"/>
    </source>
</evidence>
<dbReference type="InterPro" id="IPR016181">
    <property type="entry name" value="Acyl_CoA_acyltransferase"/>
</dbReference>
<reference evidence="4 5" key="2">
    <citation type="journal article" date="2005" name="Proteomics">
        <title>Global detection and characterization of hypothetical proteins in Shewanella oneidensis MR-1 using LC-MS based proteomics.</title>
        <authorList>
            <person name="Elias D.A."/>
            <person name="Monroe M.E."/>
            <person name="Marshall M.J."/>
            <person name="Romine M.F."/>
            <person name="Belieav A.S."/>
            <person name="Fredrickson J.K."/>
            <person name="Anderson G.A."/>
            <person name="Smith R.D."/>
            <person name="Lipton M.S."/>
        </authorList>
    </citation>
    <scope>NUCLEOTIDE SEQUENCE [LARGE SCALE GENOMIC DNA]</scope>
    <source>
        <strain evidence="5">ATCC 700550 / JCM 31522 / CIP 106686 / LMG 19005 / NCIMB 14063 / MR-1</strain>
    </source>
</reference>
<keyword evidence="5" id="KW-1185">Reference proteome</keyword>
<name>Q8EDB3_SHEON</name>
<evidence type="ECO:0000313" key="5">
    <source>
        <dbReference type="Proteomes" id="UP000008186"/>
    </source>
</evidence>
<reference evidence="4 5" key="4">
    <citation type="journal article" date="2011" name="BMC Genomics">
        <title>Genome-wide protein localization prediction strategies for gram negative bacteria.</title>
        <authorList>
            <person name="Romine M.F."/>
        </authorList>
    </citation>
    <scope>NUCLEOTIDE SEQUENCE [LARGE SCALE GENOMIC DNA]</scope>
    <source>
        <strain evidence="5">ATCC 700550 / JCM 31522 / CIP 106686 / LMG 19005 / NCIMB 14063 / MR-1</strain>
    </source>
</reference>
<proteinExistence type="predicted"/>
<dbReference type="Pfam" id="PF00583">
    <property type="entry name" value="Acetyltransf_1"/>
    <property type="match status" value="1"/>
</dbReference>
<dbReference type="eggNOG" id="COG0456">
    <property type="taxonomic scope" value="Bacteria"/>
</dbReference>
<accession>Q8EDB3</accession>
<sequence length="153" mass="17370">MANLILQANESHCHDIAPLFNEYRQFYGCKDDLEAGEQFIRARMHDGSSVIFFARSPQGLGLGFVQLYPSFSSLRLAPILILNDVFVTQHARCVGLGRALVQRAADYARSQEASYLVLETQKENLRAQGFYEALGFMREQQFLTYELELTPQA</sequence>
<dbReference type="PANTHER" id="PTHR43877:SF2">
    <property type="entry name" value="AMINOALKYLPHOSPHONATE N-ACETYLTRANSFERASE-RELATED"/>
    <property type="match status" value="1"/>
</dbReference>
<gene>
    <name evidence="4" type="ordered locus">SO_2849</name>
</gene>
<dbReference type="BioCyc" id="SONE211586:G1GMP-2627-MONOMER"/>
<keyword evidence="1" id="KW-0808">Transferase</keyword>
<dbReference type="SUPFAM" id="SSF55729">
    <property type="entry name" value="Acyl-CoA N-acyltransferases (Nat)"/>
    <property type="match status" value="1"/>
</dbReference>
<feature type="domain" description="N-acetyltransferase" evidence="3">
    <location>
        <begin position="3"/>
        <end position="153"/>
    </location>
</feature>
<reference evidence="4 5" key="3">
    <citation type="journal article" date="2008" name="Appl. Environ. Microbiol.">
        <title>Identification of mobile elements and pseudogenes in the Shewanella oneidensis MR-1 genome.</title>
        <authorList>
            <person name="Romine M.F."/>
            <person name="Carlson T.S."/>
            <person name="Norbeck A.D."/>
            <person name="McCue L.A."/>
            <person name="Lipton M.S."/>
        </authorList>
    </citation>
    <scope>NUCLEOTIDE SEQUENCE [LARGE SCALE GENOMIC DNA]</scope>
    <source>
        <strain evidence="5">ATCC 700550 / JCM 31522 / CIP 106686 / LMG 19005 / NCIMB 14063 / MR-1</strain>
    </source>
</reference>
<evidence type="ECO:0000313" key="4">
    <source>
        <dbReference type="EMBL" id="AAN55865.1"/>
    </source>
</evidence>
<dbReference type="PANTHER" id="PTHR43877">
    <property type="entry name" value="AMINOALKYLPHOSPHONATE N-ACETYLTRANSFERASE-RELATED-RELATED"/>
    <property type="match status" value="1"/>
</dbReference>
<protein>
    <submittedName>
        <fullName evidence="4">Acteyltransferase GNAT family</fullName>
    </submittedName>
</protein>
<dbReference type="PhylomeDB" id="Q8EDB3"/>
<dbReference type="PROSITE" id="PS51186">
    <property type="entry name" value="GNAT"/>
    <property type="match status" value="1"/>
</dbReference>
<dbReference type="Gene3D" id="3.40.630.30">
    <property type="match status" value="1"/>
</dbReference>
<dbReference type="PaxDb" id="211586-SO_2849"/>
<dbReference type="OrthoDB" id="9792929at2"/>
<dbReference type="STRING" id="211586.SO_2849"/>
<dbReference type="EMBL" id="AE014299">
    <property type="protein sequence ID" value="AAN55865.1"/>
    <property type="molecule type" value="Genomic_DNA"/>
</dbReference>
<dbReference type="AlphaFoldDB" id="Q8EDB3"/>
<evidence type="ECO:0000256" key="2">
    <source>
        <dbReference type="ARBA" id="ARBA00023315"/>
    </source>
</evidence>
<dbReference type="InterPro" id="IPR000182">
    <property type="entry name" value="GNAT_dom"/>
</dbReference>
<dbReference type="InterPro" id="IPR050832">
    <property type="entry name" value="Bact_Acetyltransf"/>
</dbReference>
<dbReference type="HOGENOM" id="CLU_013985_34_9_6"/>
<reference evidence="4 5" key="1">
    <citation type="journal article" date="2002" name="Nat. Biotechnol.">
        <title>Genome sequence of the dissimilatory metal ion-reducing bacterium Shewanella oneidensis.</title>
        <authorList>
            <person name="Heidelberg J.F."/>
            <person name="Paulsen I.T."/>
            <person name="Nelson K.E."/>
            <person name="Gaidos E.J."/>
            <person name="Nelson W.C."/>
            <person name="Read T.D."/>
            <person name="Eisen J.A."/>
            <person name="Seshadri R."/>
            <person name="Ward N."/>
            <person name="Methe B."/>
            <person name="Clayton R.A."/>
            <person name="Meyer T."/>
            <person name="Tsapin A."/>
            <person name="Scott J."/>
            <person name="Beanan M."/>
            <person name="Brinkac L."/>
            <person name="Daugherty S."/>
            <person name="DeBoy R.T."/>
            <person name="Dodson R.J."/>
            <person name="Durkin A.S."/>
            <person name="Haft D.H."/>
            <person name="Kolonay J.F."/>
            <person name="Madupu R."/>
            <person name="Peterson J.D."/>
            <person name="Umayam L.A."/>
            <person name="White O."/>
            <person name="Wolf A.M."/>
            <person name="Vamathevan J."/>
            <person name="Weidman J."/>
            <person name="Impraim M."/>
            <person name="Lee K."/>
            <person name="Berry K."/>
            <person name="Lee C."/>
            <person name="Mueller J."/>
            <person name="Khouri H."/>
            <person name="Gill J."/>
            <person name="Utterback T.R."/>
            <person name="McDonald L.A."/>
            <person name="Feldblyum T.V."/>
            <person name="Smith H.O."/>
            <person name="Venter J.C."/>
            <person name="Nealson K.H."/>
            <person name="Fraser C.M."/>
        </authorList>
    </citation>
    <scope>NUCLEOTIDE SEQUENCE [LARGE SCALE GENOMIC DNA]</scope>
    <source>
        <strain evidence="5">ATCC 700550 / JCM 31522 / CIP 106686 / LMG 19005 / NCIMB 14063 / MR-1</strain>
    </source>
</reference>
<dbReference type="GO" id="GO:0016747">
    <property type="term" value="F:acyltransferase activity, transferring groups other than amino-acyl groups"/>
    <property type="evidence" value="ECO:0000318"/>
    <property type="project" value="GO_Central"/>
</dbReference>
<organism evidence="4 5">
    <name type="scientific">Shewanella oneidensis (strain ATCC 700550 / JCM 31522 / CIP 106686 / LMG 19005 / NCIMB 14063 / MR-1)</name>
    <dbReference type="NCBI Taxonomy" id="211586"/>
    <lineage>
        <taxon>Bacteria</taxon>
        <taxon>Pseudomonadati</taxon>
        <taxon>Pseudomonadota</taxon>
        <taxon>Gammaproteobacteria</taxon>
        <taxon>Alteromonadales</taxon>
        <taxon>Shewanellaceae</taxon>
        <taxon>Shewanella</taxon>
    </lineage>
</organism>
<dbReference type="CDD" id="cd04301">
    <property type="entry name" value="NAT_SF"/>
    <property type="match status" value="1"/>
</dbReference>
<dbReference type="KEGG" id="son:SO_2849"/>
<keyword evidence="2" id="KW-0012">Acyltransferase</keyword>
<dbReference type="PATRIC" id="fig|211586.12.peg.2749"/>
<evidence type="ECO:0000256" key="1">
    <source>
        <dbReference type="ARBA" id="ARBA00022679"/>
    </source>
</evidence>